<dbReference type="RefSeq" id="WP_306950599.1">
    <property type="nucleotide sequence ID" value="NZ_CP132976.1"/>
</dbReference>
<name>A0ABY9M9N3_9BURK</name>
<evidence type="ECO:0000313" key="2">
    <source>
        <dbReference type="EMBL" id="WMD23299.1"/>
    </source>
</evidence>
<organism evidence="2 3">
    <name type="scientific">Achromobacter seleniivolatilans</name>
    <dbReference type="NCBI Taxonomy" id="3047478"/>
    <lineage>
        <taxon>Bacteria</taxon>
        <taxon>Pseudomonadati</taxon>
        <taxon>Pseudomonadota</taxon>
        <taxon>Betaproteobacteria</taxon>
        <taxon>Burkholderiales</taxon>
        <taxon>Alcaligenaceae</taxon>
        <taxon>Achromobacter</taxon>
    </lineage>
</organism>
<dbReference type="EMBL" id="CP132976">
    <property type="protein sequence ID" value="WMD23299.1"/>
    <property type="molecule type" value="Genomic_DNA"/>
</dbReference>
<keyword evidence="1" id="KW-0812">Transmembrane</keyword>
<feature type="transmembrane region" description="Helical" evidence="1">
    <location>
        <begin position="299"/>
        <end position="324"/>
    </location>
</feature>
<reference evidence="2 3" key="1">
    <citation type="submission" date="2023-08" db="EMBL/GenBank/DDBJ databases">
        <title>Achromobacter seleniivolatilans sp. nov., isolated from seleniferous soil.</title>
        <authorList>
            <person name="Zhang S."/>
            <person name="Li K."/>
            <person name="Peng J."/>
            <person name="Zhao Q."/>
            <person name="Wang H."/>
            <person name="Guo Y."/>
        </authorList>
    </citation>
    <scope>NUCLEOTIDE SEQUENCE [LARGE SCALE GENOMIC DNA]</scope>
    <source>
        <strain evidence="2 3">R39</strain>
    </source>
</reference>
<sequence>MALLDALTYIINADNSQLDKAVDNSEKKVDEFGKSLTSAEGRAKLMEDKIKGSFARIGGVIFAAVAASKALSAAVERAQFVEQVRQVGESAGVAVGDVDALGKSVELLGGDAQGAQASLEGLAKSSYDALQDVNSSQAKAFGALKVSLKGADGQIKSTMQLMGDLAGAIQGKDRRKAEDMLSGVGITDRKTIDLLFKGRQELDSLMRAQKQQGVVTQDSVERAQRYTVAMAGLKQTSGSVRDSISDTLLPALTWVIEKFDAVIKWVRAHEQFVKGFFIGLAGVLAVVFTPAVWAAAVAVWALIAPFLAVALPIVAVIALFALLYDDVMNFLDGNDSLIGQISEKYPIVGETVKAMAEAVKAAFKWIVEAIGTAWEAIKGFPKKAIDAFAAMGASISNIFDAIVKVVKNAWAYVGSVFDSVSSVIKKIGKWLGFGGGDDIQVNATTVSRGVSDAEAKADQNMKAAQEQLNQAAANPVNSVTSNAISNASNTRTETNVQVGQVTVQTQATDAQGISQSIGGELKGELKNLQADSASGVNR</sequence>
<proteinExistence type="predicted"/>
<accession>A0ABY9M9N3</accession>
<feature type="transmembrane region" description="Helical" evidence="1">
    <location>
        <begin position="272"/>
        <end position="293"/>
    </location>
</feature>
<keyword evidence="1" id="KW-1133">Transmembrane helix</keyword>
<protein>
    <submittedName>
        <fullName evidence="2">Phage tail protein</fullName>
    </submittedName>
</protein>
<evidence type="ECO:0000313" key="3">
    <source>
        <dbReference type="Proteomes" id="UP001234798"/>
    </source>
</evidence>
<gene>
    <name evidence="2" type="ORF">RAS12_13290</name>
</gene>
<dbReference type="Proteomes" id="UP001234798">
    <property type="component" value="Chromosome"/>
</dbReference>
<evidence type="ECO:0000256" key="1">
    <source>
        <dbReference type="SAM" id="Phobius"/>
    </source>
</evidence>
<keyword evidence="1" id="KW-0472">Membrane</keyword>
<keyword evidence="3" id="KW-1185">Reference proteome</keyword>